<dbReference type="AlphaFoldDB" id="A0AAD5YVD9"/>
<sequence length="113" mass="12630">MLLRRVTRALTASVEAALVLAKLGEAINTERRFSNRSLWSAIGEWQRITPVLYVFHRDGALLIIPIFSGNICSLGIPVTSNTRETVLSFLGMIAKIFPTSAVGRIDWVMWVEK</sequence>
<evidence type="ECO:0000313" key="1">
    <source>
        <dbReference type="EMBL" id="KAJ3574248.1"/>
    </source>
</evidence>
<comment type="caution">
    <text evidence="1">The sequence shown here is derived from an EMBL/GenBank/DDBJ whole genome shotgun (WGS) entry which is preliminary data.</text>
</comment>
<keyword evidence="2" id="KW-1185">Reference proteome</keyword>
<evidence type="ECO:0000313" key="2">
    <source>
        <dbReference type="Proteomes" id="UP001213000"/>
    </source>
</evidence>
<gene>
    <name evidence="1" type="ORF">NP233_g1898</name>
</gene>
<name>A0AAD5YVD9_9AGAR</name>
<accession>A0AAD5YVD9</accession>
<protein>
    <submittedName>
        <fullName evidence="1">Uncharacterized protein</fullName>
    </submittedName>
</protein>
<reference evidence="1" key="1">
    <citation type="submission" date="2022-07" db="EMBL/GenBank/DDBJ databases">
        <title>Genome Sequence of Leucocoprinus birnbaumii.</title>
        <authorList>
            <person name="Buettner E."/>
        </authorList>
    </citation>
    <scope>NUCLEOTIDE SEQUENCE</scope>
    <source>
        <strain evidence="1">VT141</strain>
    </source>
</reference>
<organism evidence="1 2">
    <name type="scientific">Leucocoprinus birnbaumii</name>
    <dbReference type="NCBI Taxonomy" id="56174"/>
    <lineage>
        <taxon>Eukaryota</taxon>
        <taxon>Fungi</taxon>
        <taxon>Dikarya</taxon>
        <taxon>Basidiomycota</taxon>
        <taxon>Agaricomycotina</taxon>
        <taxon>Agaricomycetes</taxon>
        <taxon>Agaricomycetidae</taxon>
        <taxon>Agaricales</taxon>
        <taxon>Agaricineae</taxon>
        <taxon>Agaricaceae</taxon>
        <taxon>Leucocoprinus</taxon>
    </lineage>
</organism>
<dbReference type="EMBL" id="JANIEX010000075">
    <property type="protein sequence ID" value="KAJ3574248.1"/>
    <property type="molecule type" value="Genomic_DNA"/>
</dbReference>
<dbReference type="Proteomes" id="UP001213000">
    <property type="component" value="Unassembled WGS sequence"/>
</dbReference>
<proteinExistence type="predicted"/>